<keyword evidence="5 7" id="KW-0472">Membrane</keyword>
<evidence type="ECO:0000256" key="4">
    <source>
        <dbReference type="ARBA" id="ARBA00023065"/>
    </source>
</evidence>
<keyword evidence="4 7" id="KW-0406">Ion transport</keyword>
<dbReference type="SUPFAM" id="SSF47928">
    <property type="entry name" value="N-terminal domain of the delta subunit of the F1F0-ATP synthase"/>
    <property type="match status" value="1"/>
</dbReference>
<evidence type="ECO:0000256" key="6">
    <source>
        <dbReference type="ARBA" id="ARBA00023310"/>
    </source>
</evidence>
<evidence type="ECO:0000313" key="8">
    <source>
        <dbReference type="EMBL" id="NEV92844.1"/>
    </source>
</evidence>
<keyword evidence="7" id="KW-0139">CF(1)</keyword>
<dbReference type="HAMAP" id="MF_01416">
    <property type="entry name" value="ATP_synth_delta_bact"/>
    <property type="match status" value="1"/>
</dbReference>
<gene>
    <name evidence="7 8" type="primary">atpH</name>
    <name evidence="8" type="ORF">G3567_01625</name>
</gene>
<name>A0A6B3R5Y8_9FLAO</name>
<evidence type="ECO:0000256" key="1">
    <source>
        <dbReference type="ARBA" id="ARBA00004370"/>
    </source>
</evidence>
<dbReference type="Proteomes" id="UP000478505">
    <property type="component" value="Unassembled WGS sequence"/>
</dbReference>
<comment type="caution">
    <text evidence="8">The sequence shown here is derived from an EMBL/GenBank/DDBJ whole genome shotgun (WGS) entry which is preliminary data.</text>
</comment>
<dbReference type="GO" id="GO:0005886">
    <property type="term" value="C:plasma membrane"/>
    <property type="evidence" value="ECO:0007669"/>
    <property type="project" value="UniProtKB-SubCell"/>
</dbReference>
<keyword evidence="9" id="KW-1185">Reference proteome</keyword>
<evidence type="ECO:0000313" key="9">
    <source>
        <dbReference type="Proteomes" id="UP000478505"/>
    </source>
</evidence>
<evidence type="ECO:0000256" key="2">
    <source>
        <dbReference type="ARBA" id="ARBA00022448"/>
    </source>
</evidence>
<comment type="function">
    <text evidence="7">This protein is part of the stalk that links CF(0) to CF(1). It either transmits conformational changes from CF(0) to CF(1) or is implicated in proton conduction.</text>
</comment>
<sequence length="175" mass="19762">MGSRAGKRYAKAIIELAEENKVEDKVLENFASIQSTISNNKDLKLMLTSPLIELGKKEAVLLEVFSEVETLVKQLIKTLVKNNRVDLLEHVSRAYIELYNTKHHIQTATVITAVEMTKELEEKVQAKIKDITGYTANLTNQVDESILGGFILRLKDLQFDGSVSSSLNRFKRQLL</sequence>
<keyword evidence="7" id="KW-1003">Cell membrane</keyword>
<keyword evidence="3 7" id="KW-0375">Hydrogen ion transport</keyword>
<evidence type="ECO:0000256" key="7">
    <source>
        <dbReference type="HAMAP-Rule" id="MF_01416"/>
    </source>
</evidence>
<dbReference type="InterPro" id="IPR026015">
    <property type="entry name" value="ATP_synth_OSCP/delta_N_sf"/>
</dbReference>
<comment type="similarity">
    <text evidence="7">Belongs to the ATPase delta chain family.</text>
</comment>
<dbReference type="AlphaFoldDB" id="A0A6B3R5Y8"/>
<keyword evidence="2 7" id="KW-0813">Transport</keyword>
<dbReference type="InterPro" id="IPR000711">
    <property type="entry name" value="ATPase_OSCP/dsu"/>
</dbReference>
<dbReference type="Pfam" id="PF00213">
    <property type="entry name" value="OSCP"/>
    <property type="match status" value="1"/>
</dbReference>
<accession>A0A6B3R5Y8</accession>
<evidence type="ECO:0000256" key="5">
    <source>
        <dbReference type="ARBA" id="ARBA00023136"/>
    </source>
</evidence>
<dbReference type="EMBL" id="JAAIKD010000001">
    <property type="protein sequence ID" value="NEV92844.1"/>
    <property type="molecule type" value="Genomic_DNA"/>
</dbReference>
<dbReference type="PRINTS" id="PR00125">
    <property type="entry name" value="ATPASEDELTA"/>
</dbReference>
<comment type="function">
    <text evidence="7">F(1)F(0) ATP synthase produces ATP from ADP in the presence of a proton or sodium gradient. F-type ATPases consist of two structural domains, F(1) containing the extramembraneous catalytic core and F(0) containing the membrane proton channel, linked together by a central stalk and a peripheral stalk. During catalysis, ATP synthesis in the catalytic domain of F(1) is coupled via a rotary mechanism of the central stalk subunits to proton translocation.</text>
</comment>
<evidence type="ECO:0000256" key="3">
    <source>
        <dbReference type="ARBA" id="ARBA00022781"/>
    </source>
</evidence>
<dbReference type="Gene3D" id="1.10.520.20">
    <property type="entry name" value="N-terminal domain of the delta subunit of the F1F0-ATP synthase"/>
    <property type="match status" value="1"/>
</dbReference>
<protein>
    <recommendedName>
        <fullName evidence="7">ATP synthase subunit delta</fullName>
    </recommendedName>
    <alternativeName>
        <fullName evidence="7">ATP synthase F(1) sector subunit delta</fullName>
    </alternativeName>
    <alternativeName>
        <fullName evidence="7">F-type ATPase subunit delta</fullName>
        <shortName evidence="7">F-ATPase subunit delta</shortName>
    </alternativeName>
</protein>
<dbReference type="PANTHER" id="PTHR11910">
    <property type="entry name" value="ATP SYNTHASE DELTA CHAIN"/>
    <property type="match status" value="1"/>
</dbReference>
<dbReference type="RefSeq" id="WP_164003488.1">
    <property type="nucleotide sequence ID" value="NZ_JAAIKD010000001.1"/>
</dbReference>
<proteinExistence type="inferred from homology"/>
<organism evidence="8 9">
    <name type="scientific">Psychroflexus aurantiacus</name>
    <dbReference type="NCBI Taxonomy" id="2709310"/>
    <lineage>
        <taxon>Bacteria</taxon>
        <taxon>Pseudomonadati</taxon>
        <taxon>Bacteroidota</taxon>
        <taxon>Flavobacteriia</taxon>
        <taxon>Flavobacteriales</taxon>
        <taxon>Flavobacteriaceae</taxon>
        <taxon>Psychroflexus</taxon>
    </lineage>
</organism>
<reference evidence="8 9" key="1">
    <citation type="submission" date="2020-02" db="EMBL/GenBank/DDBJ databases">
        <title>Flavobacteriaceae Psychroflexus bacterium YR1-1, complete genome.</title>
        <authorList>
            <person name="Li Y."/>
            <person name="Wu S."/>
        </authorList>
    </citation>
    <scope>NUCLEOTIDE SEQUENCE [LARGE SCALE GENOMIC DNA]</scope>
    <source>
        <strain evidence="8 9">YR1-1</strain>
    </source>
</reference>
<dbReference type="GO" id="GO:0045259">
    <property type="term" value="C:proton-transporting ATP synthase complex"/>
    <property type="evidence" value="ECO:0007669"/>
    <property type="project" value="UniProtKB-KW"/>
</dbReference>
<comment type="subcellular location">
    <subcellularLocation>
        <location evidence="7">Cell membrane</location>
        <topology evidence="7">Peripheral membrane protein</topology>
    </subcellularLocation>
    <subcellularLocation>
        <location evidence="1">Membrane</location>
    </subcellularLocation>
</comment>
<dbReference type="NCBIfam" id="TIGR01145">
    <property type="entry name" value="ATP_synt_delta"/>
    <property type="match status" value="1"/>
</dbReference>
<dbReference type="GO" id="GO:0046933">
    <property type="term" value="F:proton-transporting ATP synthase activity, rotational mechanism"/>
    <property type="evidence" value="ECO:0007669"/>
    <property type="project" value="UniProtKB-UniRule"/>
</dbReference>
<keyword evidence="6 7" id="KW-0066">ATP synthesis</keyword>